<accession>A0A316VVH5</accession>
<evidence type="ECO:0000313" key="3">
    <source>
        <dbReference type="Proteomes" id="UP000245783"/>
    </source>
</evidence>
<reference evidence="2 3" key="1">
    <citation type="journal article" date="2018" name="Mol. Biol. Evol.">
        <title>Broad Genomic Sampling Reveals a Smut Pathogenic Ancestry of the Fungal Clade Ustilaginomycotina.</title>
        <authorList>
            <person name="Kijpornyongpan T."/>
            <person name="Mondo S.J."/>
            <person name="Barry K."/>
            <person name="Sandor L."/>
            <person name="Lee J."/>
            <person name="Lipzen A."/>
            <person name="Pangilinan J."/>
            <person name="LaButti K."/>
            <person name="Hainaut M."/>
            <person name="Henrissat B."/>
            <person name="Grigoriev I.V."/>
            <person name="Spatafora J.W."/>
            <person name="Aime M.C."/>
        </authorList>
    </citation>
    <scope>NUCLEOTIDE SEQUENCE [LARGE SCALE GENOMIC DNA]</scope>
    <source>
        <strain evidence="2 3">MCA 4658</strain>
    </source>
</reference>
<dbReference type="EMBL" id="KZ819390">
    <property type="protein sequence ID" value="PWN41606.1"/>
    <property type="molecule type" value="Genomic_DNA"/>
</dbReference>
<evidence type="ECO:0000313" key="2">
    <source>
        <dbReference type="EMBL" id="PWN41606.1"/>
    </source>
</evidence>
<feature type="region of interest" description="Disordered" evidence="1">
    <location>
        <begin position="48"/>
        <end position="68"/>
    </location>
</feature>
<dbReference type="Proteomes" id="UP000245783">
    <property type="component" value="Unassembled WGS sequence"/>
</dbReference>
<gene>
    <name evidence="2" type="ORF">IE81DRAFT_168826</name>
</gene>
<protein>
    <submittedName>
        <fullName evidence="2">Uncharacterized protein</fullName>
    </submittedName>
</protein>
<proteinExistence type="predicted"/>
<evidence type="ECO:0000256" key="1">
    <source>
        <dbReference type="SAM" id="MobiDB-lite"/>
    </source>
</evidence>
<dbReference type="RefSeq" id="XP_025368766.1">
    <property type="nucleotide sequence ID" value="XM_025510602.1"/>
</dbReference>
<keyword evidence="3" id="KW-1185">Reference proteome</keyword>
<dbReference type="InParanoid" id="A0A316VVH5"/>
<dbReference type="AlphaFoldDB" id="A0A316VVH5"/>
<sequence>MTAPCYAAVLLGAASEANHAETSRPTQCPRPEILLLSSFSSSISSSHEHLNPTHILPSTSPTAPRRETEDEAALAWRCMHAQTMRTCKRQSSSAPILLLHPREATFASFVINTSYHTHDLRPGLGYQSRSLARSATATASTMMHSSHTFTKS</sequence>
<dbReference type="GeneID" id="37032472"/>
<organism evidence="2 3">
    <name type="scientific">Ceraceosorus guamensis</name>
    <dbReference type="NCBI Taxonomy" id="1522189"/>
    <lineage>
        <taxon>Eukaryota</taxon>
        <taxon>Fungi</taxon>
        <taxon>Dikarya</taxon>
        <taxon>Basidiomycota</taxon>
        <taxon>Ustilaginomycotina</taxon>
        <taxon>Exobasidiomycetes</taxon>
        <taxon>Ceraceosorales</taxon>
        <taxon>Ceraceosoraceae</taxon>
        <taxon>Ceraceosorus</taxon>
    </lineage>
</organism>
<name>A0A316VVH5_9BASI</name>